<comment type="caution">
    <text evidence="2">The sequence shown here is derived from an EMBL/GenBank/DDBJ whole genome shotgun (WGS) entry which is preliminary data.</text>
</comment>
<sequence length="146" mass="15176">MQFTTVATLLAGAASFAAAAPTPSTLKSFSVDGLHWSTTPSQTQVSFNLTDPNTGATAECYYSPVLIGGIYTCNNNDNFKYGFNDDLSEISVAVTFPKGTLDDSDAYYIANGTASTGKECHGTTAGEDCTGAAHIEVPIETIQGVA</sequence>
<evidence type="ECO:0000256" key="1">
    <source>
        <dbReference type="SAM" id="SignalP"/>
    </source>
</evidence>
<dbReference type="EMBL" id="WWBZ02000051">
    <property type="protein sequence ID" value="KAF4304452.1"/>
    <property type="molecule type" value="Genomic_DNA"/>
</dbReference>
<dbReference type="OrthoDB" id="3919117at2759"/>
<proteinExistence type="predicted"/>
<keyword evidence="1" id="KW-0732">Signal</keyword>
<dbReference type="Proteomes" id="UP000572817">
    <property type="component" value="Unassembled WGS sequence"/>
</dbReference>
<feature type="chain" id="PRO_5034088995" evidence="1">
    <location>
        <begin position="20"/>
        <end position="146"/>
    </location>
</feature>
<feature type="signal peptide" evidence="1">
    <location>
        <begin position="1"/>
        <end position="19"/>
    </location>
</feature>
<name>A0A8H4N6C3_9PEZI</name>
<evidence type="ECO:0000313" key="3">
    <source>
        <dbReference type="Proteomes" id="UP000572817"/>
    </source>
</evidence>
<organism evidence="2 3">
    <name type="scientific">Botryosphaeria dothidea</name>
    <dbReference type="NCBI Taxonomy" id="55169"/>
    <lineage>
        <taxon>Eukaryota</taxon>
        <taxon>Fungi</taxon>
        <taxon>Dikarya</taxon>
        <taxon>Ascomycota</taxon>
        <taxon>Pezizomycotina</taxon>
        <taxon>Dothideomycetes</taxon>
        <taxon>Dothideomycetes incertae sedis</taxon>
        <taxon>Botryosphaeriales</taxon>
        <taxon>Botryosphaeriaceae</taxon>
        <taxon>Botryosphaeria</taxon>
    </lineage>
</organism>
<reference evidence="2" key="1">
    <citation type="submission" date="2020-04" db="EMBL/GenBank/DDBJ databases">
        <title>Genome Assembly and Annotation of Botryosphaeria dothidea sdau 11-99, a Latent Pathogen of Apple Fruit Ring Rot in China.</title>
        <authorList>
            <person name="Yu C."/>
            <person name="Diao Y."/>
            <person name="Lu Q."/>
            <person name="Zhao J."/>
            <person name="Cui S."/>
            <person name="Peng C."/>
            <person name="He B."/>
            <person name="Liu H."/>
        </authorList>
    </citation>
    <scope>NUCLEOTIDE SEQUENCE [LARGE SCALE GENOMIC DNA]</scope>
    <source>
        <strain evidence="2">Sdau11-99</strain>
    </source>
</reference>
<gene>
    <name evidence="2" type="ORF">GTA08_BOTSDO08095</name>
</gene>
<accession>A0A8H4N6C3</accession>
<evidence type="ECO:0000313" key="2">
    <source>
        <dbReference type="EMBL" id="KAF4304452.1"/>
    </source>
</evidence>
<keyword evidence="3" id="KW-1185">Reference proteome</keyword>
<dbReference type="AlphaFoldDB" id="A0A8H4N6C3"/>
<protein>
    <submittedName>
        <fullName evidence="2">Crotonase core protein</fullName>
    </submittedName>
</protein>